<dbReference type="GO" id="GO:0004371">
    <property type="term" value="F:glycerone kinase activity"/>
    <property type="evidence" value="ECO:0007669"/>
    <property type="project" value="UniProtKB-EC"/>
</dbReference>
<dbReference type="EMBL" id="GBRD01000491">
    <property type="protein sequence ID" value="JAG65330.1"/>
    <property type="molecule type" value="Transcribed_RNA"/>
</dbReference>
<comment type="catalytic activity">
    <reaction evidence="1">
        <text>D-glyceraldehyde + ATP = D-glyceraldehyde 3-phosphate + ADP + H(+)</text>
        <dbReference type="Rhea" id="RHEA:13941"/>
        <dbReference type="ChEBI" id="CHEBI:15378"/>
        <dbReference type="ChEBI" id="CHEBI:17378"/>
        <dbReference type="ChEBI" id="CHEBI:30616"/>
        <dbReference type="ChEBI" id="CHEBI:59776"/>
        <dbReference type="ChEBI" id="CHEBI:456216"/>
        <dbReference type="EC" id="2.7.1.28"/>
    </reaction>
</comment>
<gene>
    <name evidence="5" type="primary">Dak_2</name>
    <name evidence="5" type="ORF">CM83_100243</name>
</gene>
<dbReference type="AlphaFoldDB" id="A0A0A9Z437"/>
<keyword evidence="5" id="KW-0808">Transferase</keyword>
<dbReference type="InterPro" id="IPR050861">
    <property type="entry name" value="Dihydroxyacetone_Kinase"/>
</dbReference>
<organism evidence="5">
    <name type="scientific">Lygus hesperus</name>
    <name type="common">Western plant bug</name>
    <dbReference type="NCBI Taxonomy" id="30085"/>
    <lineage>
        <taxon>Eukaryota</taxon>
        <taxon>Metazoa</taxon>
        <taxon>Ecdysozoa</taxon>
        <taxon>Arthropoda</taxon>
        <taxon>Hexapoda</taxon>
        <taxon>Insecta</taxon>
        <taxon>Pterygota</taxon>
        <taxon>Neoptera</taxon>
        <taxon>Paraneoptera</taxon>
        <taxon>Hemiptera</taxon>
        <taxon>Heteroptera</taxon>
        <taxon>Panheteroptera</taxon>
        <taxon>Cimicomorpha</taxon>
        <taxon>Miridae</taxon>
        <taxon>Mirini</taxon>
        <taxon>Lygus</taxon>
    </lineage>
</organism>
<dbReference type="SUPFAM" id="SSF101473">
    <property type="entry name" value="DhaL-like"/>
    <property type="match status" value="1"/>
</dbReference>
<dbReference type="Gene3D" id="3.40.50.10440">
    <property type="entry name" value="Dihydroxyacetone kinase, domain 1"/>
    <property type="match status" value="1"/>
</dbReference>
<evidence type="ECO:0000256" key="2">
    <source>
        <dbReference type="ARBA" id="ARBA00048898"/>
    </source>
</evidence>
<dbReference type="SUPFAM" id="SSF82549">
    <property type="entry name" value="DAK1/DegV-like"/>
    <property type="match status" value="1"/>
</dbReference>
<protein>
    <submittedName>
        <fullName evidence="5">Bifunctional ATP-dependent dihydroxyacetone kinase/FAD-AMP lyase (Cyclizing)</fullName>
    </submittedName>
</protein>
<proteinExistence type="predicted"/>
<name>A0A0A9Z437_LYGHE</name>
<reference evidence="6" key="3">
    <citation type="submission" date="2014-09" db="EMBL/GenBank/DDBJ databases">
        <authorList>
            <person name="Magalhaes I.L.F."/>
            <person name="Oliveira U."/>
            <person name="Santos F.R."/>
            <person name="Vidigal T.H.D.A."/>
            <person name="Brescovit A.D."/>
            <person name="Santos A.J."/>
        </authorList>
    </citation>
    <scope>NUCLEOTIDE SEQUENCE</scope>
</reference>
<reference evidence="5" key="2">
    <citation type="submission" date="2014-07" db="EMBL/GenBank/DDBJ databases">
        <authorList>
            <person name="Hull J."/>
        </authorList>
    </citation>
    <scope>NUCLEOTIDE SEQUENCE</scope>
</reference>
<evidence type="ECO:0000256" key="1">
    <source>
        <dbReference type="ARBA" id="ARBA00047974"/>
    </source>
</evidence>
<keyword evidence="5" id="KW-0418">Kinase</keyword>
<dbReference type="Gene3D" id="1.25.40.340">
    <property type="match status" value="1"/>
</dbReference>
<dbReference type="GO" id="GO:0016829">
    <property type="term" value="F:lyase activity"/>
    <property type="evidence" value="ECO:0007669"/>
    <property type="project" value="UniProtKB-KW"/>
</dbReference>
<evidence type="ECO:0000256" key="3">
    <source>
        <dbReference type="SAM" id="MobiDB-lite"/>
    </source>
</evidence>
<dbReference type="PROSITE" id="PS51481">
    <property type="entry name" value="DHAK"/>
    <property type="match status" value="1"/>
</dbReference>
<dbReference type="GO" id="GO:0019563">
    <property type="term" value="P:glycerol catabolic process"/>
    <property type="evidence" value="ECO:0007669"/>
    <property type="project" value="TreeGrafter"/>
</dbReference>
<dbReference type="EMBL" id="GBHO01004993">
    <property type="protein sequence ID" value="JAG38611.1"/>
    <property type="molecule type" value="Transcribed_RNA"/>
</dbReference>
<dbReference type="InterPro" id="IPR004006">
    <property type="entry name" value="DhaK_dom"/>
</dbReference>
<reference evidence="5" key="1">
    <citation type="journal article" date="2014" name="PLoS ONE">
        <title>Transcriptome-Based Identification of ABC Transporters in the Western Tarnished Plant Bug Lygus hesperus.</title>
        <authorList>
            <person name="Hull J.J."/>
            <person name="Chaney K."/>
            <person name="Geib S.M."/>
            <person name="Fabrick J.A."/>
            <person name="Brent C.S."/>
            <person name="Walsh D."/>
            <person name="Lavine L.C."/>
        </authorList>
    </citation>
    <scope>NUCLEOTIDE SEQUENCE</scope>
</reference>
<accession>A0A0A9Z437</accession>
<feature type="compositionally biased region" description="Low complexity" evidence="3">
    <location>
        <begin position="1"/>
        <end position="16"/>
    </location>
</feature>
<dbReference type="PANTHER" id="PTHR28629">
    <property type="entry name" value="TRIOKINASE/FMN CYCLASE"/>
    <property type="match status" value="1"/>
</dbReference>
<evidence type="ECO:0000313" key="6">
    <source>
        <dbReference type="EMBL" id="JAG65330.1"/>
    </source>
</evidence>
<dbReference type="InterPro" id="IPR036117">
    <property type="entry name" value="DhaL_dom_sf"/>
</dbReference>
<dbReference type="GO" id="GO:0005829">
    <property type="term" value="C:cytosol"/>
    <property type="evidence" value="ECO:0007669"/>
    <property type="project" value="TreeGrafter"/>
</dbReference>
<evidence type="ECO:0000259" key="4">
    <source>
        <dbReference type="PROSITE" id="PS51481"/>
    </source>
</evidence>
<sequence length="813" mass="90271">MEDNNMTESEMVSQSEMESELPSTGEEAYLEEQPEESGKEVPSGDATSHPTLVSSLETKPITTDEGEIPSSVVSKTAIPQSSMMTLKEPSPSASTRKVQDVTGAERDVSRMSQGLFSEQKFEGEALKGPSINTIKTNSAVSGLVLGSADKIQLQTMLDSLLSEAEELAQHSSRSVFTVSELGIKGRGYGGKAVKSESYQQLKTIFEHEDSEYASKMPSVMELFALGIETSLTLNDFAWPRFAMDEPDQVYENLLAMTVINPELCVMHGERVIMRKTHNETMVHKVKIITGGKAGNEPLFSGYVGKGMATAAVIGDRKNSPKSLTIYKTIKELSLHHDAGILMIIPNTTDYRIAFGLAMERARSEGHLVDMIVFSDDCCDHVETKSGRRCLPGFVMVLKVAGAMSEDERTMKEIYLTVQSLLIVSISAHVNDWNVFVGTGINDGGFEIKCVCNENEQDCEKQPTRGCATRTHNKLRNIVETMMDFATGYKRYFALPLKPFAQVVVLINCYTEDKLFLNSVVAEVLRQLYCQDVVANRIYAGTFVSSRRGFSISLLKVFDEEVLHWLDYSTSVDVWPATRIPSSIPIVTKSIYEMPVYGERREFGPTFDNRQQILLPYLIATIVEDLSITEAILNELDPSKTYGTCLVSGCKGVALANKNQQLNFTRPYNLLHQMAMILEEKSYGITGSLLALFWGSMANEFLKFSEGTRLEYKMLGSALISASETIRTYVKINPQNEAYIGDVCIPTGLYLMEIPPEVPLDEVLGTLFKEVKSNIATARYKPFGWHAKGREECACVSFLFVIQSLIRARKKVAL</sequence>
<feature type="compositionally biased region" description="Polar residues" evidence="3">
    <location>
        <begin position="45"/>
        <end position="61"/>
    </location>
</feature>
<feature type="region of interest" description="Disordered" evidence="3">
    <location>
        <begin position="1"/>
        <end position="102"/>
    </location>
</feature>
<dbReference type="PANTHER" id="PTHR28629:SF4">
    <property type="entry name" value="TRIOKINASE_FMN CYCLASE"/>
    <property type="match status" value="1"/>
</dbReference>
<feature type="domain" description="DhaK" evidence="4">
    <location>
        <begin position="244"/>
        <end position="574"/>
    </location>
</feature>
<keyword evidence="5" id="KW-0456">Lyase</keyword>
<dbReference type="Gene3D" id="3.30.1180.20">
    <property type="entry name" value="Dihydroxyacetone kinase, domain 2"/>
    <property type="match status" value="1"/>
</dbReference>
<dbReference type="Pfam" id="PF02733">
    <property type="entry name" value="Dak1"/>
    <property type="match status" value="1"/>
</dbReference>
<comment type="catalytic activity">
    <reaction evidence="2">
        <text>dihydroxyacetone + ATP = dihydroxyacetone phosphate + ADP + H(+)</text>
        <dbReference type="Rhea" id="RHEA:15773"/>
        <dbReference type="ChEBI" id="CHEBI:15378"/>
        <dbReference type="ChEBI" id="CHEBI:16016"/>
        <dbReference type="ChEBI" id="CHEBI:30616"/>
        <dbReference type="ChEBI" id="CHEBI:57642"/>
        <dbReference type="ChEBI" id="CHEBI:456216"/>
        <dbReference type="EC" id="2.7.1.29"/>
    </reaction>
</comment>
<evidence type="ECO:0000313" key="5">
    <source>
        <dbReference type="EMBL" id="JAG38611.1"/>
    </source>
</evidence>
<dbReference type="GO" id="GO:0050354">
    <property type="term" value="F:triokinase activity"/>
    <property type="evidence" value="ECO:0007669"/>
    <property type="project" value="UniProtKB-EC"/>
</dbReference>
<feature type="compositionally biased region" description="Polar residues" evidence="3">
    <location>
        <begin position="71"/>
        <end position="84"/>
    </location>
</feature>